<organism evidence="1 2">
    <name type="scientific">Necator americanus</name>
    <name type="common">Human hookworm</name>
    <dbReference type="NCBI Taxonomy" id="51031"/>
    <lineage>
        <taxon>Eukaryota</taxon>
        <taxon>Metazoa</taxon>
        <taxon>Ecdysozoa</taxon>
        <taxon>Nematoda</taxon>
        <taxon>Chromadorea</taxon>
        <taxon>Rhabditida</taxon>
        <taxon>Rhabditina</taxon>
        <taxon>Rhabditomorpha</taxon>
        <taxon>Strongyloidea</taxon>
        <taxon>Ancylostomatidae</taxon>
        <taxon>Bunostominae</taxon>
        <taxon>Necator</taxon>
    </lineage>
</organism>
<proteinExistence type="predicted"/>
<sequence length="148" mass="16451">MRNVMVGEEDKKEISMELLADSVEHCKILLLSSHRRGSIGHTHAVQDTVADYFSSGPHPNICSIVFGAVMVSSPSSSLDAAADLTAQHSDDSLSQRAAIAHTADRALAIENKTTPRIPYRRWKMNLFGERTRNTKKFRSEVSVTELLW</sequence>
<keyword evidence="2" id="KW-1185">Reference proteome</keyword>
<dbReference type="Proteomes" id="UP001303046">
    <property type="component" value="Unassembled WGS sequence"/>
</dbReference>
<evidence type="ECO:0000313" key="2">
    <source>
        <dbReference type="Proteomes" id="UP001303046"/>
    </source>
</evidence>
<protein>
    <submittedName>
        <fullName evidence="1">Uncharacterized protein</fullName>
    </submittedName>
</protein>
<evidence type="ECO:0000313" key="1">
    <source>
        <dbReference type="EMBL" id="KAK6751832.1"/>
    </source>
</evidence>
<gene>
    <name evidence="1" type="primary">Necator_chrIV.g16623</name>
    <name evidence="1" type="ORF">RB195_003326</name>
</gene>
<name>A0ABR1DN18_NECAM</name>
<accession>A0ABR1DN18</accession>
<reference evidence="1 2" key="1">
    <citation type="submission" date="2023-08" db="EMBL/GenBank/DDBJ databases">
        <title>A Necator americanus chromosomal reference genome.</title>
        <authorList>
            <person name="Ilik V."/>
            <person name="Petrzelkova K.J."/>
            <person name="Pardy F."/>
            <person name="Fuh T."/>
            <person name="Niatou-Singa F.S."/>
            <person name="Gouil Q."/>
            <person name="Baker L."/>
            <person name="Ritchie M.E."/>
            <person name="Jex A.R."/>
            <person name="Gazzola D."/>
            <person name="Li H."/>
            <person name="Toshio Fujiwara R."/>
            <person name="Zhan B."/>
            <person name="Aroian R.V."/>
            <person name="Pafco B."/>
            <person name="Schwarz E.M."/>
        </authorList>
    </citation>
    <scope>NUCLEOTIDE SEQUENCE [LARGE SCALE GENOMIC DNA]</scope>
    <source>
        <strain evidence="1 2">Aroian</strain>
        <tissue evidence="1">Whole animal</tissue>
    </source>
</reference>
<comment type="caution">
    <text evidence="1">The sequence shown here is derived from an EMBL/GenBank/DDBJ whole genome shotgun (WGS) entry which is preliminary data.</text>
</comment>
<dbReference type="EMBL" id="JAVFWL010000004">
    <property type="protein sequence ID" value="KAK6751832.1"/>
    <property type="molecule type" value="Genomic_DNA"/>
</dbReference>